<dbReference type="AlphaFoldDB" id="A0AAJ6QMN7"/>
<dbReference type="InterPro" id="IPR008271">
    <property type="entry name" value="Ser/Thr_kinase_AS"/>
</dbReference>
<name>A0AAJ6QMN7_9ACAR</name>
<dbReference type="Gene3D" id="1.10.510.10">
    <property type="entry name" value="Transferase(Phosphotransferase) domain 1"/>
    <property type="match status" value="1"/>
</dbReference>
<dbReference type="RefSeq" id="XP_003737647.1">
    <property type="nucleotide sequence ID" value="XM_003737599.1"/>
</dbReference>
<evidence type="ECO:0000256" key="2">
    <source>
        <dbReference type="ARBA" id="ARBA00022679"/>
    </source>
</evidence>
<protein>
    <submittedName>
        <fullName evidence="10">cAMP-dependent protein kinase, catalytic subunit-like</fullName>
    </submittedName>
</protein>
<organism evidence="9 10">
    <name type="scientific">Galendromus occidentalis</name>
    <name type="common">western predatory mite</name>
    <dbReference type="NCBI Taxonomy" id="34638"/>
    <lineage>
        <taxon>Eukaryota</taxon>
        <taxon>Metazoa</taxon>
        <taxon>Ecdysozoa</taxon>
        <taxon>Arthropoda</taxon>
        <taxon>Chelicerata</taxon>
        <taxon>Arachnida</taxon>
        <taxon>Acari</taxon>
        <taxon>Parasitiformes</taxon>
        <taxon>Mesostigmata</taxon>
        <taxon>Gamasina</taxon>
        <taxon>Phytoseioidea</taxon>
        <taxon>Phytoseiidae</taxon>
        <taxon>Typhlodrominae</taxon>
        <taxon>Galendromus</taxon>
    </lineage>
</organism>
<evidence type="ECO:0000256" key="1">
    <source>
        <dbReference type="ARBA" id="ARBA00022527"/>
    </source>
</evidence>
<keyword evidence="4" id="KW-0418">Kinase</keyword>
<dbReference type="PROSITE" id="PS00108">
    <property type="entry name" value="PROTEIN_KINASE_ST"/>
    <property type="match status" value="1"/>
</dbReference>
<evidence type="ECO:0000256" key="6">
    <source>
        <dbReference type="PROSITE-ProRule" id="PRU10141"/>
    </source>
</evidence>
<evidence type="ECO:0000256" key="7">
    <source>
        <dbReference type="RuleBase" id="RU000304"/>
    </source>
</evidence>
<sequence length="344" mass="39717">MHARREEYTKFINLAGENFAAKFNDGSCPKVSITKITFDGEVGSGSFGEIYKVRIQGQVYAAKAQPWDIVELSLFEKNLLRAMSHPCIIQIHFTSKDVDKTFLILDFSPFGDLGRAMKDQMGVKKDMPEDICKKYVAQAILALEYVHACNIIHHDVKPENFLIFPKGRLKLSDFGVSRFARPNMTFVTGSINYISPEMYRRIPHNEAVDWWALGVMMYYMLVSQYPFPGVPFSRGDTDEQVAEKIQEAFRHPKYCSLTEDAKDFLTKILERDHTKRLGIFKDGSRDVKYHAWFGDIDYCRIYFDPDFTILEEDRLPPPITTTHVVVFRIPPSSERLADPDFFEF</sequence>
<feature type="domain" description="Protein kinase" evidence="8">
    <location>
        <begin position="36"/>
        <end position="293"/>
    </location>
</feature>
<dbReference type="PROSITE" id="PS50011">
    <property type="entry name" value="PROTEIN_KINASE_DOM"/>
    <property type="match status" value="1"/>
</dbReference>
<evidence type="ECO:0000256" key="5">
    <source>
        <dbReference type="ARBA" id="ARBA00022840"/>
    </source>
</evidence>
<evidence type="ECO:0000259" key="8">
    <source>
        <dbReference type="PROSITE" id="PS50011"/>
    </source>
</evidence>
<keyword evidence="9" id="KW-1185">Reference proteome</keyword>
<dbReference type="PANTHER" id="PTHR24353">
    <property type="entry name" value="CYCLIC NUCLEOTIDE-DEPENDENT PROTEIN KINASE"/>
    <property type="match status" value="1"/>
</dbReference>
<accession>A0AAJ6QMN7</accession>
<dbReference type="SMART" id="SM00220">
    <property type="entry name" value="S_TKc"/>
    <property type="match status" value="1"/>
</dbReference>
<dbReference type="SUPFAM" id="SSF56112">
    <property type="entry name" value="Protein kinase-like (PK-like)"/>
    <property type="match status" value="1"/>
</dbReference>
<dbReference type="GeneID" id="100900660"/>
<keyword evidence="1 7" id="KW-0723">Serine/threonine-protein kinase</keyword>
<keyword evidence="3 6" id="KW-0547">Nucleotide-binding</keyword>
<proteinExistence type="inferred from homology"/>
<dbReference type="Pfam" id="PF00069">
    <property type="entry name" value="Pkinase"/>
    <property type="match status" value="1"/>
</dbReference>
<dbReference type="InterPro" id="IPR011009">
    <property type="entry name" value="Kinase-like_dom_sf"/>
</dbReference>
<keyword evidence="2" id="KW-0808">Transferase</keyword>
<dbReference type="InterPro" id="IPR017441">
    <property type="entry name" value="Protein_kinase_ATP_BS"/>
</dbReference>
<reference evidence="10" key="1">
    <citation type="submission" date="2025-08" db="UniProtKB">
        <authorList>
            <consortium name="RefSeq"/>
        </authorList>
    </citation>
    <scope>IDENTIFICATION</scope>
</reference>
<evidence type="ECO:0000313" key="10">
    <source>
        <dbReference type="RefSeq" id="XP_003737647.1"/>
    </source>
</evidence>
<dbReference type="PROSITE" id="PS00107">
    <property type="entry name" value="PROTEIN_KINASE_ATP"/>
    <property type="match status" value="1"/>
</dbReference>
<gene>
    <name evidence="10" type="primary">LOC100900660</name>
</gene>
<dbReference type="GO" id="GO:0004691">
    <property type="term" value="F:cAMP-dependent protein kinase activity"/>
    <property type="evidence" value="ECO:0007669"/>
    <property type="project" value="TreeGrafter"/>
</dbReference>
<keyword evidence="5 6" id="KW-0067">ATP-binding</keyword>
<evidence type="ECO:0000256" key="3">
    <source>
        <dbReference type="ARBA" id="ARBA00022741"/>
    </source>
</evidence>
<dbReference type="KEGG" id="goe:100900660"/>
<feature type="binding site" evidence="6">
    <location>
        <position position="63"/>
    </location>
    <ligand>
        <name>ATP</name>
        <dbReference type="ChEBI" id="CHEBI:30616"/>
    </ligand>
</feature>
<dbReference type="GO" id="GO:0005952">
    <property type="term" value="C:cAMP-dependent protein kinase complex"/>
    <property type="evidence" value="ECO:0007669"/>
    <property type="project" value="TreeGrafter"/>
</dbReference>
<dbReference type="Proteomes" id="UP000694867">
    <property type="component" value="Unplaced"/>
</dbReference>
<evidence type="ECO:0000313" key="9">
    <source>
        <dbReference type="Proteomes" id="UP000694867"/>
    </source>
</evidence>
<dbReference type="PANTHER" id="PTHR24353:SF139">
    <property type="match status" value="1"/>
</dbReference>
<dbReference type="GO" id="GO:0005524">
    <property type="term" value="F:ATP binding"/>
    <property type="evidence" value="ECO:0007669"/>
    <property type="project" value="UniProtKB-UniRule"/>
</dbReference>
<dbReference type="Gene3D" id="3.30.200.20">
    <property type="entry name" value="Phosphorylase Kinase, domain 1"/>
    <property type="match status" value="1"/>
</dbReference>
<comment type="similarity">
    <text evidence="7">Belongs to the protein kinase superfamily.</text>
</comment>
<evidence type="ECO:0000256" key="4">
    <source>
        <dbReference type="ARBA" id="ARBA00022777"/>
    </source>
</evidence>
<dbReference type="InterPro" id="IPR000719">
    <property type="entry name" value="Prot_kinase_dom"/>
</dbReference>